<dbReference type="EMBL" id="NISI01000003">
    <property type="protein sequence ID" value="OWR04280.1"/>
    <property type="molecule type" value="Genomic_DNA"/>
</dbReference>
<dbReference type="GO" id="GO:0071586">
    <property type="term" value="P:CAAX-box protein processing"/>
    <property type="evidence" value="ECO:0007669"/>
    <property type="project" value="InterPro"/>
</dbReference>
<feature type="active site" evidence="6">
    <location>
        <position position="305"/>
    </location>
</feature>
<evidence type="ECO:0000256" key="9">
    <source>
        <dbReference type="SAM" id="SignalP"/>
    </source>
</evidence>
<evidence type="ECO:0000313" key="13">
    <source>
        <dbReference type="Proteomes" id="UP000197446"/>
    </source>
</evidence>
<keyword evidence="1" id="KW-0645">Protease</keyword>
<feature type="domain" description="CAAX prenyl protease 1 N-terminal" evidence="11">
    <location>
        <begin position="68"/>
        <end position="231"/>
    </location>
</feature>
<keyword evidence="3" id="KW-0378">Hydrolase</keyword>
<dbReference type="Pfam" id="PF16491">
    <property type="entry name" value="Peptidase_M48_N"/>
    <property type="match status" value="1"/>
</dbReference>
<evidence type="ECO:0000256" key="6">
    <source>
        <dbReference type="PIRSR" id="PIRSR627057-1"/>
    </source>
</evidence>
<feature type="transmembrane region" description="Helical" evidence="8">
    <location>
        <begin position="130"/>
        <end position="153"/>
    </location>
</feature>
<feature type="binding site" evidence="7">
    <location>
        <position position="308"/>
    </location>
    <ligand>
        <name>Zn(2+)</name>
        <dbReference type="ChEBI" id="CHEBI:29105"/>
        <note>catalytic</note>
    </ligand>
</feature>
<feature type="signal peptide" evidence="9">
    <location>
        <begin position="1"/>
        <end position="25"/>
    </location>
</feature>
<keyword evidence="8" id="KW-1133">Transmembrane helix</keyword>
<accession>A0A254N984</accession>
<comment type="caution">
    <text evidence="12">The sequence shown here is derived from an EMBL/GenBank/DDBJ whole genome shotgun (WGS) entry which is preliminary data.</text>
</comment>
<dbReference type="OrthoDB" id="9781930at2"/>
<evidence type="ECO:0000256" key="3">
    <source>
        <dbReference type="ARBA" id="ARBA00022801"/>
    </source>
</evidence>
<dbReference type="PANTHER" id="PTHR10120">
    <property type="entry name" value="CAAX PRENYL PROTEASE 1"/>
    <property type="match status" value="1"/>
</dbReference>
<keyword evidence="2 7" id="KW-0479">Metal-binding</keyword>
<feature type="transmembrane region" description="Helical" evidence="8">
    <location>
        <begin position="318"/>
        <end position="340"/>
    </location>
</feature>
<dbReference type="AlphaFoldDB" id="A0A254N984"/>
<evidence type="ECO:0000256" key="4">
    <source>
        <dbReference type="ARBA" id="ARBA00022833"/>
    </source>
</evidence>
<feature type="active site" description="Proton donor" evidence="6">
    <location>
        <position position="388"/>
    </location>
</feature>
<sequence length="447" mass="49417">MTSRRWVAAAALAFAFSLHVGPAQAADAESQAAKADATAQASGFKIRPVDDAWRAALPRNAEAATQAYLDRLPADVQAKSAAYWEGGYWMQLWNLLLGLVLAAVFLAGRRAARVRDWAARVGRGPLRRDMLFAGTYLALSELISLPLTFYQGWWREQAYGMSTQTVPAWVGEWLMSTAISLVIGALVLGGLYALIRRAGARWWIWGAVGGMGLTTLLVALSPVFIEPLFNTYKPVEDGPLKRAVLQMAHAVSVPVDNVYVFDASRQTTRISANVSGLFGTAAVRLNDNLLRRTSEPEVRAVMGHELGHYVMNHIPKTLLMLTLVLLVGFYLAQAAMSWLLVRFAAATGIRQVDDVAGLPMLLAVFSLFFTLTTPVNNTITRVQETEADRFGLALSREPHGFAEAQLRLVEYRKADPGRLEEFVFFHHPSTRQRILDAMRYREAMNLP</sequence>
<feature type="transmembrane region" description="Helical" evidence="8">
    <location>
        <begin position="202"/>
        <end position="225"/>
    </location>
</feature>
<feature type="transmembrane region" description="Helical" evidence="8">
    <location>
        <begin position="352"/>
        <end position="371"/>
    </location>
</feature>
<organism evidence="12 13">
    <name type="scientific">Roseateles puraquae</name>
    <dbReference type="NCBI Taxonomy" id="431059"/>
    <lineage>
        <taxon>Bacteria</taxon>
        <taxon>Pseudomonadati</taxon>
        <taxon>Pseudomonadota</taxon>
        <taxon>Betaproteobacteria</taxon>
        <taxon>Burkholderiales</taxon>
        <taxon>Sphaerotilaceae</taxon>
        <taxon>Roseateles</taxon>
    </lineage>
</organism>
<keyword evidence="5" id="KW-0482">Metalloprotease</keyword>
<evidence type="ECO:0000256" key="2">
    <source>
        <dbReference type="ARBA" id="ARBA00022723"/>
    </source>
</evidence>
<dbReference type="CDD" id="cd07343">
    <property type="entry name" value="M48A_Zmpste24p_like"/>
    <property type="match status" value="1"/>
</dbReference>
<reference evidence="12 13" key="1">
    <citation type="journal article" date="2007" name="Int. J. Syst. Evol. Microbiol.">
        <title>Description of Pelomonas aquatica sp. nov. and Pelomonas puraquae sp. nov., isolated from industrial and haemodialysis water.</title>
        <authorList>
            <person name="Gomila M."/>
            <person name="Bowien B."/>
            <person name="Falsen E."/>
            <person name="Moore E.R."/>
            <person name="Lalucat J."/>
        </authorList>
    </citation>
    <scope>NUCLEOTIDE SEQUENCE [LARGE SCALE GENOMIC DNA]</scope>
    <source>
        <strain evidence="12 13">CCUG 52769</strain>
    </source>
</reference>
<dbReference type="Proteomes" id="UP000197446">
    <property type="component" value="Unassembled WGS sequence"/>
</dbReference>
<keyword evidence="9" id="KW-0732">Signal</keyword>
<keyword evidence="8" id="KW-0812">Transmembrane</keyword>
<evidence type="ECO:0000256" key="5">
    <source>
        <dbReference type="ARBA" id="ARBA00023049"/>
    </source>
</evidence>
<name>A0A254N984_9BURK</name>
<dbReference type="Gene3D" id="3.30.2010.10">
    <property type="entry name" value="Metalloproteases ('zincins'), catalytic domain"/>
    <property type="match status" value="1"/>
</dbReference>
<dbReference type="InterPro" id="IPR027057">
    <property type="entry name" value="CAXX_Prtase_1"/>
</dbReference>
<protein>
    <submittedName>
        <fullName evidence="12">Peptidase M48</fullName>
    </submittedName>
</protein>
<feature type="binding site" evidence="7">
    <location>
        <position position="384"/>
    </location>
    <ligand>
        <name>Zn(2+)</name>
        <dbReference type="ChEBI" id="CHEBI:29105"/>
        <note>catalytic</note>
    </ligand>
</feature>
<comment type="cofactor">
    <cofactor evidence="7">
        <name>Zn(2+)</name>
        <dbReference type="ChEBI" id="CHEBI:29105"/>
    </cofactor>
    <text evidence="7">Binds 1 zinc ion per subunit.</text>
</comment>
<keyword evidence="4 7" id="KW-0862">Zinc</keyword>
<evidence type="ECO:0000256" key="8">
    <source>
        <dbReference type="SAM" id="Phobius"/>
    </source>
</evidence>
<feature type="domain" description="Peptidase M48" evidence="10">
    <location>
        <begin position="236"/>
        <end position="435"/>
    </location>
</feature>
<dbReference type="GO" id="GO:0004222">
    <property type="term" value="F:metalloendopeptidase activity"/>
    <property type="evidence" value="ECO:0007669"/>
    <property type="project" value="InterPro"/>
</dbReference>
<proteinExistence type="predicted"/>
<evidence type="ECO:0000256" key="7">
    <source>
        <dbReference type="PIRSR" id="PIRSR627057-2"/>
    </source>
</evidence>
<evidence type="ECO:0000259" key="10">
    <source>
        <dbReference type="Pfam" id="PF01435"/>
    </source>
</evidence>
<feature type="binding site" evidence="7">
    <location>
        <position position="304"/>
    </location>
    <ligand>
        <name>Zn(2+)</name>
        <dbReference type="ChEBI" id="CHEBI:29105"/>
        <note>catalytic</note>
    </ligand>
</feature>
<feature type="chain" id="PRO_5012310025" evidence="9">
    <location>
        <begin position="26"/>
        <end position="447"/>
    </location>
</feature>
<keyword evidence="13" id="KW-1185">Reference proteome</keyword>
<feature type="transmembrane region" description="Helical" evidence="8">
    <location>
        <begin position="173"/>
        <end position="195"/>
    </location>
</feature>
<evidence type="ECO:0000313" key="12">
    <source>
        <dbReference type="EMBL" id="OWR04280.1"/>
    </source>
</evidence>
<evidence type="ECO:0000256" key="1">
    <source>
        <dbReference type="ARBA" id="ARBA00022670"/>
    </source>
</evidence>
<evidence type="ECO:0000259" key="11">
    <source>
        <dbReference type="Pfam" id="PF16491"/>
    </source>
</evidence>
<dbReference type="Pfam" id="PF01435">
    <property type="entry name" value="Peptidase_M48"/>
    <property type="match status" value="1"/>
</dbReference>
<dbReference type="InterPro" id="IPR032456">
    <property type="entry name" value="Peptidase_M48_N"/>
</dbReference>
<dbReference type="RefSeq" id="WP_088483301.1">
    <property type="nucleotide sequence ID" value="NZ_NISI01000003.1"/>
</dbReference>
<dbReference type="InterPro" id="IPR001915">
    <property type="entry name" value="Peptidase_M48"/>
</dbReference>
<gene>
    <name evidence="12" type="ORF">CDO81_11285</name>
</gene>
<keyword evidence="8" id="KW-0472">Membrane</keyword>
<feature type="transmembrane region" description="Helical" evidence="8">
    <location>
        <begin position="88"/>
        <end position="109"/>
    </location>
</feature>
<dbReference type="GO" id="GO:0046872">
    <property type="term" value="F:metal ion binding"/>
    <property type="evidence" value="ECO:0007669"/>
    <property type="project" value="UniProtKB-KW"/>
</dbReference>